<dbReference type="PANTHER" id="PTHR34180">
    <property type="entry name" value="PEPTIDASE C45"/>
    <property type="match status" value="1"/>
</dbReference>
<gene>
    <name evidence="1" type="primary">penDE</name>
    <name evidence="1" type="ORF">FIM1_3543</name>
</gene>
<protein>
    <submittedName>
        <fullName evidence="1">6-aminopenicillanic-acid-acyltransferase 40 kDa form</fullName>
    </submittedName>
</protein>
<dbReference type="InterPro" id="IPR047801">
    <property type="entry name" value="Peptidase_C45"/>
</dbReference>
<dbReference type="EMBL" id="CP015058">
    <property type="protein sequence ID" value="QGN16819.1"/>
    <property type="molecule type" value="Genomic_DNA"/>
</dbReference>
<dbReference type="Gene3D" id="3.60.60.10">
    <property type="entry name" value="Penicillin V Acylase, Chain A"/>
    <property type="match status" value="1"/>
</dbReference>
<dbReference type="PANTHER" id="PTHR34180:SF1">
    <property type="entry name" value="BETA-ALANYL-DOPAMINE_CARCININE HYDROLASE"/>
    <property type="match status" value="1"/>
</dbReference>
<organism evidence="1 2">
    <name type="scientific">Kluyveromyces marxianus</name>
    <name type="common">Yeast</name>
    <name type="synonym">Candida kefyr</name>
    <dbReference type="NCBI Taxonomy" id="4911"/>
    <lineage>
        <taxon>Eukaryota</taxon>
        <taxon>Fungi</taxon>
        <taxon>Dikarya</taxon>
        <taxon>Ascomycota</taxon>
        <taxon>Saccharomycotina</taxon>
        <taxon>Saccharomycetes</taxon>
        <taxon>Saccharomycetales</taxon>
        <taxon>Saccharomycetaceae</taxon>
        <taxon>Kluyveromyces</taxon>
    </lineage>
</organism>
<accession>A0ABX6EWU8</accession>
<dbReference type="Proteomes" id="UP000422736">
    <property type="component" value="Chromosome 5"/>
</dbReference>
<name>A0ABX6EWU8_KLUMA</name>
<sequence>MTVVDINKDLESSGYPFLVVKGTPYERGWQHGQAMRHKIAQLGQHYRASDTLPPWDWCKNIIDNCYLPALAEYDPFAMEEIKGISEGSGVALDIIMLINARYDLTKYKNNDQFSKFAEAASDECTVGTLIDEGSVKMVQNWDLDDYVYKNDLCIILEAHTSPQEKLPKCILTLGEVGQLGRSGMNSKGLGLCASALNTTSDFFAFPTNFQDKEQVKEIEKKYGIQLPVIPISFARRKYLSCHSYANGLKYIVRAPRHVSGNIMVATREALSIDFELTSTAYQMINPTYVDSKTGSEVLPCSDARAILTHSNHFLMPRYGPSGEYVQCKNPGGSSFYRHNLLTKRFVDVIKSTPVKKGISVDAVREAVSDTTCSPNSLSESPNPRCETSFDEPEEILMTVATAIYDLTNGVATFCKGPPHLARNWRKVHISME</sequence>
<evidence type="ECO:0000313" key="2">
    <source>
        <dbReference type="Proteomes" id="UP000422736"/>
    </source>
</evidence>
<dbReference type="Gene3D" id="1.10.10.2120">
    <property type="match status" value="1"/>
</dbReference>
<dbReference type="InterPro" id="IPR047794">
    <property type="entry name" value="C45_proenzyme-like"/>
</dbReference>
<evidence type="ECO:0000313" key="1">
    <source>
        <dbReference type="EMBL" id="QGN16819.1"/>
    </source>
</evidence>
<proteinExistence type="predicted"/>
<reference evidence="1 2" key="2">
    <citation type="submission" date="2019-11" db="EMBL/GenBank/DDBJ databases">
        <authorList>
            <person name="Lu H."/>
        </authorList>
    </citation>
    <scope>NUCLEOTIDE SEQUENCE [LARGE SCALE GENOMIC DNA]</scope>
    <source>
        <strain evidence="1 2">FIM1</strain>
    </source>
</reference>
<keyword evidence="2" id="KW-1185">Reference proteome</keyword>
<reference evidence="1 2" key="1">
    <citation type="submission" date="2016-03" db="EMBL/GenBank/DDBJ databases">
        <title>How can Kluyveromyces marxianus grow so fast - potential evolutionary course in Saccharomyces Complex revealed by comparative genomics.</title>
        <authorList>
            <person name="Mo W."/>
            <person name="Lu W."/>
            <person name="Yang X."/>
            <person name="Qi J."/>
            <person name="Lv H."/>
        </authorList>
    </citation>
    <scope>NUCLEOTIDE SEQUENCE [LARGE SCALE GENOMIC DNA]</scope>
    <source>
        <strain evidence="1 2">FIM1</strain>
    </source>
</reference>
<dbReference type="NCBIfam" id="NF040521">
    <property type="entry name" value="C45_proenzyme"/>
    <property type="match status" value="1"/>
</dbReference>